<feature type="transmembrane region" description="Helical" evidence="2">
    <location>
        <begin position="291"/>
        <end position="315"/>
    </location>
</feature>
<dbReference type="AlphaFoldDB" id="A0A9P6CK60"/>
<evidence type="ECO:0000256" key="1">
    <source>
        <dbReference type="SAM" id="MobiDB-lite"/>
    </source>
</evidence>
<keyword evidence="2" id="KW-0472">Membrane</keyword>
<gene>
    <name evidence="3" type="ORF">BDZ94DRAFT_1360767</name>
</gene>
<comment type="caution">
    <text evidence="3">The sequence shown here is derived from an EMBL/GenBank/DDBJ whole genome shotgun (WGS) entry which is preliminary data.</text>
</comment>
<feature type="transmembrane region" description="Helical" evidence="2">
    <location>
        <begin position="322"/>
        <end position="345"/>
    </location>
</feature>
<reference evidence="3" key="1">
    <citation type="submission" date="2020-11" db="EMBL/GenBank/DDBJ databases">
        <authorList>
            <consortium name="DOE Joint Genome Institute"/>
            <person name="Ahrendt S."/>
            <person name="Riley R."/>
            <person name="Andreopoulos W."/>
            <person name="Labutti K."/>
            <person name="Pangilinan J."/>
            <person name="Ruiz-Duenas F.J."/>
            <person name="Barrasa J.M."/>
            <person name="Sanchez-Garcia M."/>
            <person name="Camarero S."/>
            <person name="Miyauchi S."/>
            <person name="Serrano A."/>
            <person name="Linde D."/>
            <person name="Babiker R."/>
            <person name="Drula E."/>
            <person name="Ayuso-Fernandez I."/>
            <person name="Pacheco R."/>
            <person name="Padilla G."/>
            <person name="Ferreira P."/>
            <person name="Barriuso J."/>
            <person name="Kellner H."/>
            <person name="Castanera R."/>
            <person name="Alfaro M."/>
            <person name="Ramirez L."/>
            <person name="Pisabarro A.G."/>
            <person name="Kuo A."/>
            <person name="Tritt A."/>
            <person name="Lipzen A."/>
            <person name="He G."/>
            <person name="Yan M."/>
            <person name="Ng V."/>
            <person name="Cullen D."/>
            <person name="Martin F."/>
            <person name="Rosso M.-N."/>
            <person name="Henrissat B."/>
            <person name="Hibbett D."/>
            <person name="Martinez A.T."/>
            <person name="Grigoriev I.V."/>
        </authorList>
    </citation>
    <scope>NUCLEOTIDE SEQUENCE</scope>
    <source>
        <strain evidence="3">CBS 247.69</strain>
    </source>
</reference>
<dbReference type="EMBL" id="MU150262">
    <property type="protein sequence ID" value="KAF9463509.1"/>
    <property type="molecule type" value="Genomic_DNA"/>
</dbReference>
<name>A0A9P6CK60_9AGAR</name>
<accession>A0A9P6CK60</accession>
<evidence type="ECO:0000256" key="2">
    <source>
        <dbReference type="SAM" id="Phobius"/>
    </source>
</evidence>
<keyword evidence="2" id="KW-1133">Transmembrane helix</keyword>
<keyword evidence="2" id="KW-0812">Transmembrane</keyword>
<feature type="region of interest" description="Disordered" evidence="1">
    <location>
        <begin position="172"/>
        <end position="194"/>
    </location>
</feature>
<evidence type="ECO:0000313" key="3">
    <source>
        <dbReference type="EMBL" id="KAF9463509.1"/>
    </source>
</evidence>
<feature type="transmembrane region" description="Helical" evidence="2">
    <location>
        <begin position="6"/>
        <end position="29"/>
    </location>
</feature>
<protein>
    <submittedName>
        <fullName evidence="3">Uncharacterized protein</fullName>
    </submittedName>
</protein>
<feature type="transmembrane region" description="Helical" evidence="2">
    <location>
        <begin position="253"/>
        <end position="271"/>
    </location>
</feature>
<dbReference type="Proteomes" id="UP000807353">
    <property type="component" value="Unassembled WGS sequence"/>
</dbReference>
<feature type="transmembrane region" description="Helical" evidence="2">
    <location>
        <begin position="41"/>
        <end position="61"/>
    </location>
</feature>
<proteinExistence type="predicted"/>
<organism evidence="3 4">
    <name type="scientific">Collybia nuda</name>
    <dbReference type="NCBI Taxonomy" id="64659"/>
    <lineage>
        <taxon>Eukaryota</taxon>
        <taxon>Fungi</taxon>
        <taxon>Dikarya</taxon>
        <taxon>Basidiomycota</taxon>
        <taxon>Agaricomycotina</taxon>
        <taxon>Agaricomycetes</taxon>
        <taxon>Agaricomycetidae</taxon>
        <taxon>Agaricales</taxon>
        <taxon>Tricholomatineae</taxon>
        <taxon>Clitocybaceae</taxon>
        <taxon>Collybia</taxon>
    </lineage>
</organism>
<sequence>MALYTFAPFTWLITFVFLVLLPILVYPIDDETIPRPPTFPYAPYLPFPIPEFLVSAALWSFTYLTREPIYSLFTSLTAPFPSIPPTLPLLASTAVHTVLSIFIQLSTIPLLLIPRYQALDYPAAWDPAFRRVWWASLGWSTAEAVVGIRQGYENITLYQDVLVSVRPVFSGRGHGGSNSPQPSKSTGTSASARAGNSDIDLLNRDFELEETIKSQVDRDIEKLIALKNREELEEIYGIPVIRIPAFISCLQRVNSVLLTLGIYLVLSSAYLRSTIAMTSGSITTSAKNNTPLLITLPLVLLIQYSLTLLHTTLVLPRIGVHTVVYAGSLVSLGIFFVGLGVWNALS</sequence>
<dbReference type="OrthoDB" id="3364069at2759"/>
<feature type="compositionally biased region" description="Polar residues" evidence="1">
    <location>
        <begin position="177"/>
        <end position="191"/>
    </location>
</feature>
<evidence type="ECO:0000313" key="4">
    <source>
        <dbReference type="Proteomes" id="UP000807353"/>
    </source>
</evidence>
<keyword evidence="4" id="KW-1185">Reference proteome</keyword>